<dbReference type="Proteomes" id="UP000006757">
    <property type="component" value="Unassembled WGS sequence"/>
</dbReference>
<dbReference type="AlphaFoldDB" id="K1VLH8"/>
<dbReference type="InterPro" id="IPR029068">
    <property type="entry name" value="Glyas_Bleomycin-R_OHBP_Dase"/>
</dbReference>
<dbReference type="HOGENOM" id="CLU_107214_1_0_1"/>
<dbReference type="Gene3D" id="3.10.180.10">
    <property type="entry name" value="2,3-Dihydroxybiphenyl 1,2-Dioxygenase, domain 1"/>
    <property type="match status" value="1"/>
</dbReference>
<proteinExistence type="predicted"/>
<dbReference type="GO" id="GO:0051213">
    <property type="term" value="F:dioxygenase activity"/>
    <property type="evidence" value="ECO:0007669"/>
    <property type="project" value="UniProtKB-KW"/>
</dbReference>
<evidence type="ECO:0000313" key="2">
    <source>
        <dbReference type="EMBL" id="EKD01581.1"/>
    </source>
</evidence>
<keyword evidence="3" id="KW-1185">Reference proteome</keyword>
<protein>
    <submittedName>
        <fullName evidence="2">Glyoxalase/bleomycin resistance protein/dioxygenase</fullName>
    </submittedName>
</protein>
<evidence type="ECO:0000313" key="3">
    <source>
        <dbReference type="Proteomes" id="UP000006757"/>
    </source>
</evidence>
<keyword evidence="2" id="KW-0560">Oxidoreductase</keyword>
<reference evidence="2 3" key="1">
    <citation type="journal article" date="2012" name="Eukaryot. Cell">
        <title>Genome sequence of the Trichosporon asahii environmental strain CBS 8904.</title>
        <authorList>
            <person name="Yang R.Y."/>
            <person name="Li H.T."/>
            <person name="Zhu H."/>
            <person name="Zhou G.P."/>
            <person name="Wang M."/>
            <person name="Wang L."/>
        </authorList>
    </citation>
    <scope>NUCLEOTIDE SEQUENCE [LARGE SCALE GENOMIC DNA]</scope>
    <source>
        <strain evidence="2 3">CBS 8904</strain>
    </source>
</reference>
<sequence length="97" mass="10853">MSTLTSAPKLRVARPVTDISRAEQQYLALGLSTLYKFEGHSGFDGVMLGVPKAAWHLELVKCEVKPTPTEEDLLVFYFPDPEEWKARCEAAEKGGWI</sequence>
<dbReference type="EMBL" id="AMBO01000313">
    <property type="protein sequence ID" value="EKD01581.1"/>
    <property type="molecule type" value="Genomic_DNA"/>
</dbReference>
<gene>
    <name evidence="2" type="ORF">A1Q2_04142</name>
</gene>
<name>K1VLH8_TRIAC</name>
<organism evidence="2 3">
    <name type="scientific">Trichosporon asahii var. asahii (strain CBS 8904)</name>
    <name type="common">Yeast</name>
    <dbReference type="NCBI Taxonomy" id="1220162"/>
    <lineage>
        <taxon>Eukaryota</taxon>
        <taxon>Fungi</taxon>
        <taxon>Dikarya</taxon>
        <taxon>Basidiomycota</taxon>
        <taxon>Agaricomycotina</taxon>
        <taxon>Tremellomycetes</taxon>
        <taxon>Trichosporonales</taxon>
        <taxon>Trichosporonaceae</taxon>
        <taxon>Trichosporon</taxon>
    </lineage>
</organism>
<accession>K1VLH8</accession>
<keyword evidence="2" id="KW-0223">Dioxygenase</keyword>
<dbReference type="InterPro" id="IPR058998">
    <property type="entry name" value="YycE-like_N"/>
</dbReference>
<dbReference type="SUPFAM" id="SSF54593">
    <property type="entry name" value="Glyoxalase/Bleomycin resistance protein/Dihydroxybiphenyl dioxygenase"/>
    <property type="match status" value="1"/>
</dbReference>
<dbReference type="InParanoid" id="K1VLH8"/>
<feature type="domain" description="YycE-like N-terminal" evidence="1">
    <location>
        <begin position="10"/>
        <end position="59"/>
    </location>
</feature>
<evidence type="ECO:0000259" key="1">
    <source>
        <dbReference type="Pfam" id="PF22658"/>
    </source>
</evidence>
<dbReference type="Pfam" id="PF22658">
    <property type="entry name" value="YycE-like_N"/>
    <property type="match status" value="1"/>
</dbReference>
<comment type="caution">
    <text evidence="2">The sequence shown here is derived from an EMBL/GenBank/DDBJ whole genome shotgun (WGS) entry which is preliminary data.</text>
</comment>